<evidence type="ECO:0000259" key="8">
    <source>
        <dbReference type="Pfam" id="PF25997"/>
    </source>
</evidence>
<dbReference type="GO" id="GO:0016020">
    <property type="term" value="C:membrane"/>
    <property type="evidence" value="ECO:0007669"/>
    <property type="project" value="UniProtKB-SubCell"/>
</dbReference>
<feature type="domain" description="YknX-like beta-barrel" evidence="7">
    <location>
        <begin position="121"/>
        <end position="208"/>
    </location>
</feature>
<dbReference type="Gene3D" id="2.40.50.100">
    <property type="match status" value="1"/>
</dbReference>
<evidence type="ECO:0000256" key="6">
    <source>
        <dbReference type="SAM" id="Phobius"/>
    </source>
</evidence>
<evidence type="ECO:0000256" key="1">
    <source>
        <dbReference type="ARBA" id="ARBA00004167"/>
    </source>
</evidence>
<comment type="caution">
    <text evidence="9">The sequence shown here is derived from an EMBL/GenBank/DDBJ whole genome shotgun (WGS) entry which is preliminary data.</text>
</comment>
<organism evidence="9 10">
    <name type="scientific">Peribacillus frigoritolerans</name>
    <dbReference type="NCBI Taxonomy" id="450367"/>
    <lineage>
        <taxon>Bacteria</taxon>
        <taxon>Bacillati</taxon>
        <taxon>Bacillota</taxon>
        <taxon>Bacilli</taxon>
        <taxon>Bacillales</taxon>
        <taxon>Bacillaceae</taxon>
        <taxon>Peribacillus</taxon>
    </lineage>
</organism>
<evidence type="ECO:0000256" key="4">
    <source>
        <dbReference type="ARBA" id="ARBA00022989"/>
    </source>
</evidence>
<evidence type="ECO:0000256" key="3">
    <source>
        <dbReference type="ARBA" id="ARBA00022692"/>
    </source>
</evidence>
<dbReference type="Pfam" id="PF25997">
    <property type="entry name" value="BSH_YhbJ"/>
    <property type="match status" value="1"/>
</dbReference>
<dbReference type="SUPFAM" id="SSF51230">
    <property type="entry name" value="Single hybrid motif"/>
    <property type="match status" value="1"/>
</dbReference>
<dbReference type="AlphaFoldDB" id="A0AAJ1VB54"/>
<sequence>MSKGRLIIANILGVLVVIALLAGGAYFYYQNENFVKTDDAKVSADMVQIVAPASGMLKDWDIKEGKAVTKGKAIGTIDEEGQAVSIKSTMEGTIIKNGAGNDQLVQGGQVLAQAADLKHLYITANIKETDLKDIEKGDSVDINVDVDTDVTFEGKVEEIGYATKSVFSSLPESNTGNFTKVTQKVSVKISIMNPSAKVLPGMNAKIKISL</sequence>
<feature type="domain" description="YhbJ barrel-sandwich hybrid" evidence="8">
    <location>
        <begin position="45"/>
        <end position="116"/>
    </location>
</feature>
<keyword evidence="4 6" id="KW-1133">Transmembrane helix</keyword>
<proteinExistence type="inferred from homology"/>
<feature type="transmembrane region" description="Helical" evidence="6">
    <location>
        <begin position="7"/>
        <end position="29"/>
    </location>
</feature>
<dbReference type="PANTHER" id="PTHR30386">
    <property type="entry name" value="MEMBRANE FUSION SUBUNIT OF EMRAB-TOLC MULTIDRUG EFFLUX PUMP"/>
    <property type="match status" value="1"/>
</dbReference>
<reference evidence="9" key="1">
    <citation type="submission" date="2023-06" db="EMBL/GenBank/DDBJ databases">
        <title>Comparative genomics of Bacillaceae isolates and their secondary metabolite potential.</title>
        <authorList>
            <person name="Song L."/>
            <person name="Nielsen L.J."/>
            <person name="Mohite O."/>
            <person name="Xu X."/>
            <person name="Weber T."/>
            <person name="Kovacs A.T."/>
        </authorList>
    </citation>
    <scope>NUCLEOTIDE SEQUENCE</scope>
    <source>
        <strain evidence="9">G1S1</strain>
    </source>
</reference>
<comment type="subcellular location">
    <subcellularLocation>
        <location evidence="1">Membrane</location>
        <topology evidence="1">Single-pass membrane protein</topology>
    </subcellularLocation>
</comment>
<dbReference type="InterPro" id="IPR011053">
    <property type="entry name" value="Single_hybrid_motif"/>
</dbReference>
<dbReference type="RefSeq" id="WP_289349833.1">
    <property type="nucleotide sequence ID" value="NZ_JAUCFI010000003.1"/>
</dbReference>
<comment type="similarity">
    <text evidence="2">Belongs to the membrane fusion protein (MFP) (TC 8.A.1) family.</text>
</comment>
<dbReference type="PANTHER" id="PTHR30386:SF26">
    <property type="entry name" value="TRANSPORT PROTEIN COMB"/>
    <property type="match status" value="1"/>
</dbReference>
<evidence type="ECO:0000259" key="7">
    <source>
        <dbReference type="Pfam" id="PF25990"/>
    </source>
</evidence>
<dbReference type="Gene3D" id="2.40.30.170">
    <property type="match status" value="1"/>
</dbReference>
<dbReference type="InterPro" id="IPR050739">
    <property type="entry name" value="MFP"/>
</dbReference>
<dbReference type="InterPro" id="IPR058635">
    <property type="entry name" value="BSH_YhbJ"/>
</dbReference>
<dbReference type="InterPro" id="IPR058636">
    <property type="entry name" value="Beta-barrel_YknX"/>
</dbReference>
<accession>A0AAJ1VB54</accession>
<dbReference type="EMBL" id="JAUCFI010000003">
    <property type="protein sequence ID" value="MDM5284219.1"/>
    <property type="molecule type" value="Genomic_DNA"/>
</dbReference>
<evidence type="ECO:0000313" key="9">
    <source>
        <dbReference type="EMBL" id="MDM5284219.1"/>
    </source>
</evidence>
<evidence type="ECO:0000313" key="10">
    <source>
        <dbReference type="Proteomes" id="UP001238973"/>
    </source>
</evidence>
<keyword evidence="3 6" id="KW-0812">Transmembrane</keyword>
<protein>
    <submittedName>
        <fullName evidence="9">Efflux RND transporter periplasmic adaptor subunit</fullName>
    </submittedName>
</protein>
<dbReference type="Proteomes" id="UP001238973">
    <property type="component" value="Unassembled WGS sequence"/>
</dbReference>
<evidence type="ECO:0000256" key="5">
    <source>
        <dbReference type="ARBA" id="ARBA00023136"/>
    </source>
</evidence>
<gene>
    <name evidence="9" type="ORF">QUF85_13010</name>
</gene>
<name>A0AAJ1VB54_9BACI</name>
<dbReference type="Pfam" id="PF25990">
    <property type="entry name" value="Beta-barrel_YknX"/>
    <property type="match status" value="1"/>
</dbReference>
<keyword evidence="5 6" id="KW-0472">Membrane</keyword>
<dbReference type="GO" id="GO:0055085">
    <property type="term" value="P:transmembrane transport"/>
    <property type="evidence" value="ECO:0007669"/>
    <property type="project" value="InterPro"/>
</dbReference>
<evidence type="ECO:0000256" key="2">
    <source>
        <dbReference type="ARBA" id="ARBA00009477"/>
    </source>
</evidence>